<evidence type="ECO:0000256" key="1">
    <source>
        <dbReference type="SAM" id="Phobius"/>
    </source>
</evidence>
<evidence type="ECO:0000313" key="2">
    <source>
        <dbReference type="EMBL" id="CAA9228270.1"/>
    </source>
</evidence>
<reference evidence="2" key="1">
    <citation type="submission" date="2020-02" db="EMBL/GenBank/DDBJ databases">
        <authorList>
            <person name="Meier V. D."/>
        </authorList>
    </citation>
    <scope>NUCLEOTIDE SEQUENCE</scope>
    <source>
        <strain evidence="2">AVDCRST_MAG08</strain>
    </source>
</reference>
<protein>
    <submittedName>
        <fullName evidence="2">Uncharacterized protein</fullName>
    </submittedName>
</protein>
<organism evidence="2">
    <name type="scientific">uncultured Acetobacteraceae bacterium</name>
    <dbReference type="NCBI Taxonomy" id="169975"/>
    <lineage>
        <taxon>Bacteria</taxon>
        <taxon>Pseudomonadati</taxon>
        <taxon>Pseudomonadota</taxon>
        <taxon>Alphaproteobacteria</taxon>
        <taxon>Acetobacterales</taxon>
        <taxon>Acetobacteraceae</taxon>
        <taxon>environmental samples</taxon>
    </lineage>
</organism>
<dbReference type="AlphaFoldDB" id="A0A6J4HPE4"/>
<sequence length="64" mass="6839">MGQVIDGFYRNAVVYLVVVAAVGALCIYIGQTTIAAFLFMLLGLMIVLWDAHTDPSIPPAPSIT</sequence>
<name>A0A6J4HPE4_9PROT</name>
<keyword evidence="1" id="KW-0812">Transmembrane</keyword>
<accession>A0A6J4HPE4</accession>
<keyword evidence="1" id="KW-0472">Membrane</keyword>
<gene>
    <name evidence="2" type="ORF">AVDCRST_MAG08-971</name>
</gene>
<keyword evidence="1" id="KW-1133">Transmembrane helix</keyword>
<proteinExistence type="predicted"/>
<dbReference type="EMBL" id="CADCTG010000105">
    <property type="protein sequence ID" value="CAA9228270.1"/>
    <property type="molecule type" value="Genomic_DNA"/>
</dbReference>
<feature type="transmembrane region" description="Helical" evidence="1">
    <location>
        <begin position="12"/>
        <end position="29"/>
    </location>
</feature>